<sequence length="494" mass="54281">MTIGLAHPPQPRKNSSFSTADRRGLALSVYRCFQNYYHGLRLLGPDPQYIGNVRLSINHWQIRDLVQVDESTGAVFHTLDEHIRVMTMKTRSVLGPIRTRNHVSLPYRPRCFHHAAGGLVVAGGVLTTLARACLMGLANLTLDFLGPAAARQARGLFSVHSPAMGAEMSFLLGGMINNAVKIYAQQNSAAAYTAYACNNDLGLYRIDVSDAGVRGDRRIVCDPDTSLNNVHLSADGRMLTATGDSGAVFLVDPALPDPVVRTISTPHDSGFGISYHRNELVFATAFQDGTCCMFDLRNTSSPLHEVRSTRAGHQLGAFRTCRFLHSPVHDLLAVLEHLGRVHLVDVRDLLPESHQVMVFPFALDQYARCGHVGTQLDDDFATDTHRATSIYNDGAAHFPAPLVYDHDYLADVNPNLFRGYTYEPQQAAAAPSLAATRRAQELYRQSVSHVNGEMEIAGLDWLGNQLLVGCEDGGFLVWDVNLRARRSLGSFSYV</sequence>
<dbReference type="Pfam" id="PF10313">
    <property type="entry name" value="DUF2415"/>
    <property type="match status" value="1"/>
</dbReference>
<dbReference type="OrthoDB" id="418169at2759"/>
<comment type="caution">
    <text evidence="2">The sequence shown here is derived from an EMBL/GenBank/DDBJ whole genome shotgun (WGS) entry which is preliminary data.</text>
</comment>
<name>A0A1A0HGD3_9ASCO</name>
<dbReference type="SUPFAM" id="SSF101908">
    <property type="entry name" value="Putative isomerase YbhE"/>
    <property type="match status" value="1"/>
</dbReference>
<dbReference type="PANTHER" id="PTHR43991:SF9">
    <property type="entry name" value="DUF2415 DOMAIN-CONTAINING PROTEIN"/>
    <property type="match status" value="1"/>
</dbReference>
<dbReference type="GeneID" id="30029433"/>
<feature type="domain" description="DUF2415" evidence="1">
    <location>
        <begin position="316"/>
        <end position="358"/>
    </location>
</feature>
<dbReference type="PANTHER" id="PTHR43991">
    <property type="entry name" value="WD REPEAT PROTEIN (AFU_ORTHOLOGUE AFUA_8G05640)-RELATED"/>
    <property type="match status" value="1"/>
</dbReference>
<gene>
    <name evidence="2" type="ORF">METBIDRAFT_34269</name>
</gene>
<evidence type="ECO:0000313" key="3">
    <source>
        <dbReference type="Proteomes" id="UP000092555"/>
    </source>
</evidence>
<proteinExistence type="predicted"/>
<dbReference type="EMBL" id="LXTC01000001">
    <property type="protein sequence ID" value="OBA23224.1"/>
    <property type="molecule type" value="Genomic_DNA"/>
</dbReference>
<keyword evidence="3" id="KW-1185">Reference proteome</keyword>
<dbReference type="Proteomes" id="UP000092555">
    <property type="component" value="Unassembled WGS sequence"/>
</dbReference>
<dbReference type="InterPro" id="IPR019417">
    <property type="entry name" value="DUF2415"/>
</dbReference>
<dbReference type="Gene3D" id="2.130.10.10">
    <property type="entry name" value="YVTN repeat-like/Quinoprotein amine dehydrogenase"/>
    <property type="match status" value="1"/>
</dbReference>
<accession>A0A1A0HGD3</accession>
<organism evidence="2 3">
    <name type="scientific">Metschnikowia bicuspidata var. bicuspidata NRRL YB-4993</name>
    <dbReference type="NCBI Taxonomy" id="869754"/>
    <lineage>
        <taxon>Eukaryota</taxon>
        <taxon>Fungi</taxon>
        <taxon>Dikarya</taxon>
        <taxon>Ascomycota</taxon>
        <taxon>Saccharomycotina</taxon>
        <taxon>Pichiomycetes</taxon>
        <taxon>Metschnikowiaceae</taxon>
        <taxon>Metschnikowia</taxon>
    </lineage>
</organism>
<dbReference type="RefSeq" id="XP_018713705.1">
    <property type="nucleotide sequence ID" value="XM_018856457.1"/>
</dbReference>
<protein>
    <recommendedName>
        <fullName evidence="1">DUF2415 domain-containing protein</fullName>
    </recommendedName>
</protein>
<reference evidence="2 3" key="1">
    <citation type="submission" date="2016-05" db="EMBL/GenBank/DDBJ databases">
        <title>Comparative genomics of biotechnologically important yeasts.</title>
        <authorList>
            <consortium name="DOE Joint Genome Institute"/>
            <person name="Riley R."/>
            <person name="Haridas S."/>
            <person name="Wolfe K.H."/>
            <person name="Lopes M.R."/>
            <person name="Hittinger C.T."/>
            <person name="Goker M."/>
            <person name="Salamov A."/>
            <person name="Wisecaver J."/>
            <person name="Long T.M."/>
            <person name="Aerts A.L."/>
            <person name="Barry K."/>
            <person name="Choi C."/>
            <person name="Clum A."/>
            <person name="Coughlan A.Y."/>
            <person name="Deshpande S."/>
            <person name="Douglass A.P."/>
            <person name="Hanson S.J."/>
            <person name="Klenk H.-P."/>
            <person name="LaButti K."/>
            <person name="Lapidus A."/>
            <person name="Lindquist E."/>
            <person name="Lipzen A."/>
            <person name="Meier-kolthoff J.P."/>
            <person name="Ohm R.A."/>
            <person name="Otillar R.P."/>
            <person name="Pangilinan J."/>
            <person name="Peng Y."/>
            <person name="Rokas A."/>
            <person name="Rosa C.A."/>
            <person name="Scheuner C."/>
            <person name="Sibirny A.A."/>
            <person name="Slot J.C."/>
            <person name="Stielow J.B."/>
            <person name="Sun H."/>
            <person name="Kurtzman C.P."/>
            <person name="Blackwell M."/>
            <person name="Grigoriev I.V."/>
            <person name="Jeffries T.W."/>
        </authorList>
    </citation>
    <scope>NUCLEOTIDE SEQUENCE [LARGE SCALE GENOMIC DNA]</scope>
    <source>
        <strain evidence="2 3">NRRL YB-4993</strain>
    </source>
</reference>
<evidence type="ECO:0000259" key="1">
    <source>
        <dbReference type="Pfam" id="PF10313"/>
    </source>
</evidence>
<dbReference type="InterPro" id="IPR015943">
    <property type="entry name" value="WD40/YVTN_repeat-like_dom_sf"/>
</dbReference>
<dbReference type="AlphaFoldDB" id="A0A1A0HGD3"/>
<evidence type="ECO:0000313" key="2">
    <source>
        <dbReference type="EMBL" id="OBA23224.1"/>
    </source>
</evidence>